<protein>
    <recommendedName>
        <fullName evidence="1">Peptidase A1 domain-containing protein</fullName>
    </recommendedName>
</protein>
<feature type="domain" description="Peptidase A1" evidence="1">
    <location>
        <begin position="1"/>
        <end position="120"/>
    </location>
</feature>
<evidence type="ECO:0000313" key="2">
    <source>
        <dbReference type="EMBL" id="CAI6039755.1"/>
    </source>
</evidence>
<dbReference type="AlphaFoldDB" id="A0AA35Q2A5"/>
<evidence type="ECO:0000313" key="3">
    <source>
        <dbReference type="EMBL" id="CAI6089168.1"/>
    </source>
</evidence>
<dbReference type="InterPro" id="IPR033121">
    <property type="entry name" value="PEPTIDASE_A1"/>
</dbReference>
<evidence type="ECO:0000313" key="4">
    <source>
        <dbReference type="EMBL" id="CAI6091362.1"/>
    </source>
</evidence>
<dbReference type="Pfam" id="PF00026">
    <property type="entry name" value="Asp"/>
    <property type="match status" value="1"/>
</dbReference>
<gene>
    <name evidence="5" type="ORF">CCHLO57077_00019354</name>
    <name evidence="4" type="ORF">CCHLO57077_00019358</name>
    <name evidence="2" type="ORF">CCHLO57077_00019519</name>
    <name evidence="3" type="ORF">CCHLO57077_00019547</name>
</gene>
<dbReference type="Proteomes" id="UP001160390">
    <property type="component" value="Unassembled WGS sequence"/>
</dbReference>
<proteinExistence type="predicted"/>
<organism evidence="5 6">
    <name type="scientific">Clonostachys chloroleuca</name>
    <dbReference type="NCBI Taxonomy" id="1926264"/>
    <lineage>
        <taxon>Eukaryota</taxon>
        <taxon>Fungi</taxon>
        <taxon>Dikarya</taxon>
        <taxon>Ascomycota</taxon>
        <taxon>Pezizomycotina</taxon>
        <taxon>Sordariomycetes</taxon>
        <taxon>Hypocreomycetidae</taxon>
        <taxon>Hypocreales</taxon>
        <taxon>Bionectriaceae</taxon>
        <taxon>Clonostachys</taxon>
    </lineage>
</organism>
<sequence length="120" mass="13810">MTSTYSLTSDKNQPVLVDSGFTFCQLPEKRYNDMADYFSAIHGIPIRPVVDCEKRKARSTVNFKFGNAAIRPTTSTLFWRGGGRVLRLGHYKKRWVRPKNTLVLGDTFLRAAYVLFDWDN</sequence>
<keyword evidence="6" id="KW-1185">Reference proteome</keyword>
<evidence type="ECO:0000313" key="6">
    <source>
        <dbReference type="Proteomes" id="UP001160390"/>
    </source>
</evidence>
<dbReference type="EMBL" id="CABFNP030000941">
    <property type="protein sequence ID" value="CAI6089168.1"/>
    <property type="molecule type" value="Genomic_DNA"/>
</dbReference>
<dbReference type="InterPro" id="IPR021109">
    <property type="entry name" value="Peptidase_aspartic_dom_sf"/>
</dbReference>
<dbReference type="EMBL" id="CABFNP030001112">
    <property type="protein sequence ID" value="CAI6091366.1"/>
    <property type="molecule type" value="Genomic_DNA"/>
</dbReference>
<dbReference type="EMBL" id="CABFNP030001111">
    <property type="protein sequence ID" value="CAI6091362.1"/>
    <property type="molecule type" value="Genomic_DNA"/>
</dbReference>
<dbReference type="Gene3D" id="2.40.70.10">
    <property type="entry name" value="Acid Proteases"/>
    <property type="match status" value="1"/>
</dbReference>
<comment type="caution">
    <text evidence="5">The sequence shown here is derived from an EMBL/GenBank/DDBJ whole genome shotgun (WGS) entry which is preliminary data.</text>
</comment>
<dbReference type="SUPFAM" id="SSF50630">
    <property type="entry name" value="Acid proteases"/>
    <property type="match status" value="1"/>
</dbReference>
<name>A0AA35Q2A5_9HYPO</name>
<accession>A0AA35Q2A5</accession>
<evidence type="ECO:0000259" key="1">
    <source>
        <dbReference type="PROSITE" id="PS51767"/>
    </source>
</evidence>
<dbReference type="EMBL" id="CABFNP030000525">
    <property type="protein sequence ID" value="CAI6039755.1"/>
    <property type="molecule type" value="Genomic_DNA"/>
</dbReference>
<reference evidence="5" key="1">
    <citation type="submission" date="2023-01" db="EMBL/GenBank/DDBJ databases">
        <authorList>
            <person name="Piombo E."/>
        </authorList>
    </citation>
    <scope>NUCLEOTIDE SEQUENCE</scope>
</reference>
<dbReference type="PROSITE" id="PS51767">
    <property type="entry name" value="PEPTIDASE_A1"/>
    <property type="match status" value="1"/>
</dbReference>
<evidence type="ECO:0000313" key="5">
    <source>
        <dbReference type="EMBL" id="CAI6091366.1"/>
    </source>
</evidence>